<gene>
    <name evidence="4" type="ORF">BD410DRAFT_814096</name>
</gene>
<sequence length="333" mass="37810">MSAIHRHEGHEVAVKFIIKSKIPEHSWAYDDDGNRIPLEAKMLSLVNHPGIIKFIDLFEDEVYFYLVEELHGTPWSAGVKFSKLPDSATMPSRSSSSNTSVSDVLADNIYRASQYSTRKPEDSSLGLHLREEHSDGVDHRTPSKPEFVRRPSRDLFECIEQSEYKRLSEADARYIFAQVVDIVDYLDDEGITHRDVKDENLVIDENLKVKLIDFGSVVITDPTQPRPYYDLFYGTAAYASSEILRKMPYQAPPAEIWTLGVLLSYLLTGSSPFPSETHALEGKVKLDEQCGARVSRSCLHLMKRCLDADPERRADIKEVKAHPWLKGALARRC</sequence>
<dbReference type="AlphaFoldDB" id="A0A4Y7QAL7"/>
<dbReference type="GO" id="GO:0035556">
    <property type="term" value="P:intracellular signal transduction"/>
    <property type="evidence" value="ECO:0007669"/>
    <property type="project" value="TreeGrafter"/>
</dbReference>
<dbReference type="Pfam" id="PF00069">
    <property type="entry name" value="Pkinase"/>
    <property type="match status" value="2"/>
</dbReference>
<accession>A0A4Y7QAL7</accession>
<dbReference type="GO" id="GO:0004674">
    <property type="term" value="F:protein serine/threonine kinase activity"/>
    <property type="evidence" value="ECO:0007669"/>
    <property type="project" value="TreeGrafter"/>
</dbReference>
<dbReference type="InterPro" id="IPR008271">
    <property type="entry name" value="Ser/Thr_kinase_AS"/>
</dbReference>
<dbReference type="Gene3D" id="3.30.200.20">
    <property type="entry name" value="Phosphorylase Kinase, domain 1"/>
    <property type="match status" value="1"/>
</dbReference>
<dbReference type="PANTHER" id="PTHR24346">
    <property type="entry name" value="MAP/MICROTUBULE AFFINITY-REGULATING KINASE"/>
    <property type="match status" value="1"/>
</dbReference>
<dbReference type="GO" id="GO:0005634">
    <property type="term" value="C:nucleus"/>
    <property type="evidence" value="ECO:0007669"/>
    <property type="project" value="TreeGrafter"/>
</dbReference>
<dbReference type="VEuPathDB" id="FungiDB:BD410DRAFT_814096"/>
<dbReference type="GO" id="GO:0005829">
    <property type="term" value="C:cytosol"/>
    <property type="evidence" value="ECO:0007669"/>
    <property type="project" value="TreeGrafter"/>
</dbReference>
<evidence type="ECO:0000256" key="2">
    <source>
        <dbReference type="ARBA" id="ARBA00022840"/>
    </source>
</evidence>
<evidence type="ECO:0000259" key="3">
    <source>
        <dbReference type="PROSITE" id="PS50011"/>
    </source>
</evidence>
<dbReference type="InterPro" id="IPR000719">
    <property type="entry name" value="Prot_kinase_dom"/>
</dbReference>
<dbReference type="Proteomes" id="UP000294933">
    <property type="component" value="Unassembled WGS sequence"/>
</dbReference>
<reference evidence="4 5" key="1">
    <citation type="submission" date="2018-06" db="EMBL/GenBank/DDBJ databases">
        <title>A transcriptomic atlas of mushroom development highlights an independent origin of complex multicellularity.</title>
        <authorList>
            <consortium name="DOE Joint Genome Institute"/>
            <person name="Krizsan K."/>
            <person name="Almasi E."/>
            <person name="Merenyi Z."/>
            <person name="Sahu N."/>
            <person name="Viragh M."/>
            <person name="Koszo T."/>
            <person name="Mondo S."/>
            <person name="Kiss B."/>
            <person name="Balint B."/>
            <person name="Kues U."/>
            <person name="Barry K."/>
            <person name="Hegedus J.C."/>
            <person name="Henrissat B."/>
            <person name="Johnson J."/>
            <person name="Lipzen A."/>
            <person name="Ohm R."/>
            <person name="Nagy I."/>
            <person name="Pangilinan J."/>
            <person name="Yan J."/>
            <person name="Xiong Y."/>
            <person name="Grigoriev I.V."/>
            <person name="Hibbett D.S."/>
            <person name="Nagy L.G."/>
        </authorList>
    </citation>
    <scope>NUCLEOTIDE SEQUENCE [LARGE SCALE GENOMIC DNA]</scope>
    <source>
        <strain evidence="4 5">SZMC22713</strain>
    </source>
</reference>
<evidence type="ECO:0000313" key="5">
    <source>
        <dbReference type="Proteomes" id="UP000294933"/>
    </source>
</evidence>
<dbReference type="SMART" id="SM00220">
    <property type="entry name" value="S_TKc"/>
    <property type="match status" value="1"/>
</dbReference>
<dbReference type="InterPro" id="IPR011009">
    <property type="entry name" value="Kinase-like_dom_sf"/>
</dbReference>
<feature type="domain" description="Protein kinase" evidence="3">
    <location>
        <begin position="1"/>
        <end position="325"/>
    </location>
</feature>
<keyword evidence="2" id="KW-0067">ATP-binding</keyword>
<keyword evidence="4" id="KW-0808">Transferase</keyword>
<dbReference type="GO" id="GO:0005524">
    <property type="term" value="F:ATP binding"/>
    <property type="evidence" value="ECO:0007669"/>
    <property type="project" value="UniProtKB-KW"/>
</dbReference>
<dbReference type="GO" id="GO:0045719">
    <property type="term" value="P:negative regulation of glycogen biosynthetic process"/>
    <property type="evidence" value="ECO:0007669"/>
    <property type="project" value="TreeGrafter"/>
</dbReference>
<keyword evidence="4" id="KW-0418">Kinase</keyword>
<dbReference type="PANTHER" id="PTHR24346:SF72">
    <property type="entry name" value="CAMK PROTEIN KINASE"/>
    <property type="match status" value="1"/>
</dbReference>
<dbReference type="Gene3D" id="1.10.510.10">
    <property type="entry name" value="Transferase(Phosphotransferase) domain 1"/>
    <property type="match status" value="1"/>
</dbReference>
<dbReference type="EMBL" id="ML170167">
    <property type="protein sequence ID" value="TDL24278.1"/>
    <property type="molecule type" value="Genomic_DNA"/>
</dbReference>
<name>A0A4Y7QAL7_9AGAM</name>
<dbReference type="PROSITE" id="PS50011">
    <property type="entry name" value="PROTEIN_KINASE_DOM"/>
    <property type="match status" value="1"/>
</dbReference>
<organism evidence="4 5">
    <name type="scientific">Rickenella mellea</name>
    <dbReference type="NCBI Taxonomy" id="50990"/>
    <lineage>
        <taxon>Eukaryota</taxon>
        <taxon>Fungi</taxon>
        <taxon>Dikarya</taxon>
        <taxon>Basidiomycota</taxon>
        <taxon>Agaricomycotina</taxon>
        <taxon>Agaricomycetes</taxon>
        <taxon>Hymenochaetales</taxon>
        <taxon>Rickenellaceae</taxon>
        <taxon>Rickenella</taxon>
    </lineage>
</organism>
<evidence type="ECO:0000313" key="4">
    <source>
        <dbReference type="EMBL" id="TDL24278.1"/>
    </source>
</evidence>
<keyword evidence="1" id="KW-0547">Nucleotide-binding</keyword>
<keyword evidence="5" id="KW-1185">Reference proteome</keyword>
<protein>
    <submittedName>
        <fullName evidence="4">Kinase-like protein</fullName>
    </submittedName>
</protein>
<evidence type="ECO:0000256" key="1">
    <source>
        <dbReference type="ARBA" id="ARBA00022741"/>
    </source>
</evidence>
<dbReference type="STRING" id="50990.A0A4Y7QAL7"/>
<dbReference type="SUPFAM" id="SSF56112">
    <property type="entry name" value="Protein kinase-like (PK-like)"/>
    <property type="match status" value="2"/>
</dbReference>
<dbReference type="PROSITE" id="PS00108">
    <property type="entry name" value="PROTEIN_KINASE_ST"/>
    <property type="match status" value="1"/>
</dbReference>
<dbReference type="OrthoDB" id="10252171at2759"/>
<proteinExistence type="predicted"/>